<evidence type="ECO:0000313" key="3">
    <source>
        <dbReference type="Proteomes" id="UP001589627"/>
    </source>
</evidence>
<feature type="compositionally biased region" description="Basic and acidic residues" evidence="1">
    <location>
        <begin position="155"/>
        <end position="167"/>
    </location>
</feature>
<dbReference type="EMBL" id="JBHLZP010000067">
    <property type="protein sequence ID" value="MFB9832935.1"/>
    <property type="molecule type" value="Genomic_DNA"/>
</dbReference>
<evidence type="ECO:0000313" key="2">
    <source>
        <dbReference type="EMBL" id="MFB9832935.1"/>
    </source>
</evidence>
<dbReference type="InterPro" id="IPR023393">
    <property type="entry name" value="START-like_dom_sf"/>
</dbReference>
<dbReference type="RefSeq" id="WP_378199587.1">
    <property type="nucleotide sequence ID" value="NZ_JBHLZP010000067.1"/>
</dbReference>
<dbReference type="SUPFAM" id="SSF55961">
    <property type="entry name" value="Bet v1-like"/>
    <property type="match status" value="1"/>
</dbReference>
<evidence type="ECO:0000256" key="1">
    <source>
        <dbReference type="SAM" id="MobiDB-lite"/>
    </source>
</evidence>
<proteinExistence type="predicted"/>
<accession>A0ABV5YD20</accession>
<dbReference type="Proteomes" id="UP001589627">
    <property type="component" value="Unassembled WGS sequence"/>
</dbReference>
<feature type="region of interest" description="Disordered" evidence="1">
    <location>
        <begin position="148"/>
        <end position="167"/>
    </location>
</feature>
<dbReference type="Gene3D" id="3.30.530.20">
    <property type="match status" value="1"/>
</dbReference>
<keyword evidence="3" id="KW-1185">Reference proteome</keyword>
<sequence length="167" mass="19181">MVRGSVLPLPADQVWLLMLRPATMLYVLRGLLDFPALRDRHRRIVEGESGTGRIRLFHLVPFARWSIHVHTVEPGSRVIATEECGAMFRRWAHTLRVEPIDATTCRYTDTVEVDAGALTPVAVPVVRAIFWHRHRRWRRLTTTIASIPADPPLPGEERRPSSIRRDR</sequence>
<evidence type="ECO:0008006" key="4">
    <source>
        <dbReference type="Google" id="ProtNLM"/>
    </source>
</evidence>
<comment type="caution">
    <text evidence="2">The sequence shown here is derived from an EMBL/GenBank/DDBJ whole genome shotgun (WGS) entry which is preliminary data.</text>
</comment>
<reference evidence="2 3" key="1">
    <citation type="submission" date="2024-09" db="EMBL/GenBank/DDBJ databases">
        <authorList>
            <person name="Sun Q."/>
            <person name="Mori K."/>
        </authorList>
    </citation>
    <scope>NUCLEOTIDE SEQUENCE [LARGE SCALE GENOMIC DNA]</scope>
    <source>
        <strain evidence="2 3">TBRC 0563</strain>
    </source>
</reference>
<protein>
    <recommendedName>
        <fullName evidence="4">Polyketide cyclase / dehydrase and lipid transport</fullName>
    </recommendedName>
</protein>
<name>A0ABV5YD20_9ACTN</name>
<organism evidence="2 3">
    <name type="scientific">Actinoallomurus acaciae</name>
    <dbReference type="NCBI Taxonomy" id="502577"/>
    <lineage>
        <taxon>Bacteria</taxon>
        <taxon>Bacillati</taxon>
        <taxon>Actinomycetota</taxon>
        <taxon>Actinomycetes</taxon>
        <taxon>Streptosporangiales</taxon>
        <taxon>Thermomonosporaceae</taxon>
        <taxon>Actinoallomurus</taxon>
    </lineage>
</organism>
<gene>
    <name evidence="2" type="ORF">ACFFNX_12140</name>
</gene>